<accession>A0A146K4A3</accession>
<name>A0A146K4A3_9EUKA</name>
<reference evidence="1" key="1">
    <citation type="submission" date="2015-07" db="EMBL/GenBank/DDBJ databases">
        <title>Adaptation to a free-living lifestyle via gene acquisitions in the diplomonad Trepomonas sp. PC1.</title>
        <authorList>
            <person name="Xu F."/>
            <person name="Jerlstrom-Hultqvist J."/>
            <person name="Kolisko M."/>
            <person name="Simpson A.G.B."/>
            <person name="Roger A.J."/>
            <person name="Svard S.G."/>
            <person name="Andersson J.O."/>
        </authorList>
    </citation>
    <scope>NUCLEOTIDE SEQUENCE</scope>
    <source>
        <strain evidence="1">PC1</strain>
    </source>
</reference>
<proteinExistence type="predicted"/>
<gene>
    <name evidence="1" type="ORF">TPC1_16877</name>
</gene>
<feature type="non-terminal residue" evidence="1">
    <location>
        <position position="166"/>
    </location>
</feature>
<dbReference type="AlphaFoldDB" id="A0A146K4A3"/>
<organism evidence="1">
    <name type="scientific">Trepomonas sp. PC1</name>
    <dbReference type="NCBI Taxonomy" id="1076344"/>
    <lineage>
        <taxon>Eukaryota</taxon>
        <taxon>Metamonada</taxon>
        <taxon>Diplomonadida</taxon>
        <taxon>Hexamitidae</taxon>
        <taxon>Hexamitinae</taxon>
        <taxon>Trepomonas</taxon>
    </lineage>
</organism>
<evidence type="ECO:0000313" key="1">
    <source>
        <dbReference type="EMBL" id="JAP91497.1"/>
    </source>
</evidence>
<sequence>LGQQLMTFFSNQGSAALVMYMRNPKMSAAEQARIQQMIAEKKEVTIEKEIGVETDPSLLPDDSGEVFYVLRLKNDKAIQQPDAELTYGMLSSDFMSSLVILLQNVYTPSIEAQDLTQKLSESQVQSFLQVIRRFMDSLQKAGVILKDRMTLVIPEDEQLKKLPNAL</sequence>
<dbReference type="EMBL" id="GDID01005109">
    <property type="protein sequence ID" value="JAP91497.1"/>
    <property type="molecule type" value="Transcribed_RNA"/>
</dbReference>
<protein>
    <submittedName>
        <fullName evidence="1">Dynein heavy chain</fullName>
    </submittedName>
</protein>
<feature type="non-terminal residue" evidence="1">
    <location>
        <position position="1"/>
    </location>
</feature>